<dbReference type="EMBL" id="VDEP01000073">
    <property type="protein sequence ID" value="KAA1133211.1"/>
    <property type="molecule type" value="Genomic_DNA"/>
</dbReference>
<name>A0A5B0S503_PUCGR</name>
<accession>A0A5B0S503</accession>
<dbReference type="AlphaFoldDB" id="A0A5B0S503"/>
<evidence type="ECO:0000313" key="1">
    <source>
        <dbReference type="EMBL" id="KAA1133211.1"/>
    </source>
</evidence>
<protein>
    <submittedName>
        <fullName evidence="1">Uncharacterized protein</fullName>
    </submittedName>
</protein>
<organism evidence="1 2">
    <name type="scientific">Puccinia graminis f. sp. tritici</name>
    <dbReference type="NCBI Taxonomy" id="56615"/>
    <lineage>
        <taxon>Eukaryota</taxon>
        <taxon>Fungi</taxon>
        <taxon>Dikarya</taxon>
        <taxon>Basidiomycota</taxon>
        <taxon>Pucciniomycotina</taxon>
        <taxon>Pucciniomycetes</taxon>
        <taxon>Pucciniales</taxon>
        <taxon>Pucciniaceae</taxon>
        <taxon>Puccinia</taxon>
    </lineage>
</organism>
<reference evidence="1 2" key="1">
    <citation type="submission" date="2019-05" db="EMBL/GenBank/DDBJ databases">
        <title>Emergence of the Ug99 lineage of the wheat stem rust pathogen through somatic hybridization.</title>
        <authorList>
            <person name="Li F."/>
            <person name="Upadhyaya N.M."/>
            <person name="Sperschneider J."/>
            <person name="Matny O."/>
            <person name="Nguyen-Phuc H."/>
            <person name="Mago R."/>
            <person name="Raley C."/>
            <person name="Miller M.E."/>
            <person name="Silverstein K.A.T."/>
            <person name="Henningsen E."/>
            <person name="Hirsch C.D."/>
            <person name="Visser B."/>
            <person name="Pretorius Z.A."/>
            <person name="Steffenson B.J."/>
            <person name="Schwessinger B."/>
            <person name="Dodds P.N."/>
            <person name="Figueroa M."/>
        </authorList>
    </citation>
    <scope>NUCLEOTIDE SEQUENCE [LARGE SCALE GENOMIC DNA]</scope>
    <source>
        <strain evidence="1 2">Ug99</strain>
    </source>
</reference>
<sequence length="68" mass="7645">MRSCASFRSFCFNSKIVYGALGALSKSRPQTSTINPEEKDRVFLSSINDNRKFCNLFLGELVRLVAPI</sequence>
<comment type="caution">
    <text evidence="1">The sequence shown here is derived from an EMBL/GenBank/DDBJ whole genome shotgun (WGS) entry which is preliminary data.</text>
</comment>
<evidence type="ECO:0000313" key="2">
    <source>
        <dbReference type="Proteomes" id="UP000325313"/>
    </source>
</evidence>
<proteinExistence type="predicted"/>
<gene>
    <name evidence="1" type="ORF">PGTUg99_026857</name>
</gene>
<dbReference type="Proteomes" id="UP000325313">
    <property type="component" value="Unassembled WGS sequence"/>
</dbReference>